<sequence>MQRNVHPSGYYVAKGFSGYGKRETESVWLLRLVDWGCLANYLDPICPQSLERNHQHVLLLGVHVIDVLVQWKTDGTSRFCPLATRERLSMLLI</sequence>
<evidence type="ECO:0000313" key="1">
    <source>
        <dbReference type="EMBL" id="KAH0539857.1"/>
    </source>
</evidence>
<dbReference type="Proteomes" id="UP000826195">
    <property type="component" value="Unassembled WGS sequence"/>
</dbReference>
<gene>
    <name evidence="1" type="ORF">KQX54_009192</name>
</gene>
<proteinExistence type="predicted"/>
<evidence type="ECO:0000313" key="2">
    <source>
        <dbReference type="Proteomes" id="UP000826195"/>
    </source>
</evidence>
<dbReference type="EMBL" id="JAHXZJ010002609">
    <property type="protein sequence ID" value="KAH0539857.1"/>
    <property type="molecule type" value="Genomic_DNA"/>
</dbReference>
<keyword evidence="2" id="KW-1185">Reference proteome</keyword>
<accession>A0AAV7HZ43</accession>
<protein>
    <submittedName>
        <fullName evidence="1">Uncharacterized protein</fullName>
    </submittedName>
</protein>
<comment type="caution">
    <text evidence="1">The sequence shown here is derived from an EMBL/GenBank/DDBJ whole genome shotgun (WGS) entry which is preliminary data.</text>
</comment>
<dbReference type="AlphaFoldDB" id="A0AAV7HZ43"/>
<reference evidence="1 2" key="1">
    <citation type="journal article" date="2021" name="J. Hered.">
        <title>A chromosome-level genome assembly of the parasitoid wasp, Cotesia glomerata (Hymenoptera: Braconidae).</title>
        <authorList>
            <person name="Pinto B.J."/>
            <person name="Weis J.J."/>
            <person name="Gamble T."/>
            <person name="Ode P.J."/>
            <person name="Paul R."/>
            <person name="Zaspel J.M."/>
        </authorList>
    </citation>
    <scope>NUCLEOTIDE SEQUENCE [LARGE SCALE GENOMIC DNA]</scope>
    <source>
        <strain evidence="1">CgM1</strain>
    </source>
</reference>
<name>A0AAV7HZ43_COTGL</name>
<organism evidence="1 2">
    <name type="scientific">Cotesia glomerata</name>
    <name type="common">Lepidopteran parasitic wasp</name>
    <name type="synonym">Apanteles glomeratus</name>
    <dbReference type="NCBI Taxonomy" id="32391"/>
    <lineage>
        <taxon>Eukaryota</taxon>
        <taxon>Metazoa</taxon>
        <taxon>Ecdysozoa</taxon>
        <taxon>Arthropoda</taxon>
        <taxon>Hexapoda</taxon>
        <taxon>Insecta</taxon>
        <taxon>Pterygota</taxon>
        <taxon>Neoptera</taxon>
        <taxon>Endopterygota</taxon>
        <taxon>Hymenoptera</taxon>
        <taxon>Apocrita</taxon>
        <taxon>Ichneumonoidea</taxon>
        <taxon>Braconidae</taxon>
        <taxon>Microgastrinae</taxon>
        <taxon>Cotesia</taxon>
    </lineage>
</organism>